<reference evidence="8 9" key="1">
    <citation type="submission" date="2019-09" db="EMBL/GenBank/DDBJ databases">
        <title>Genome sequence of Hymenobacter sp. M3.</title>
        <authorList>
            <person name="Srinivasan S."/>
        </authorList>
    </citation>
    <scope>NUCLEOTIDE SEQUENCE [LARGE SCALE GENOMIC DNA]</scope>
    <source>
        <strain evidence="8 9">M3</strain>
    </source>
</reference>
<dbReference type="EMBL" id="VTWU01000003">
    <property type="protein sequence ID" value="KAA9332934.1"/>
    <property type="molecule type" value="Genomic_DNA"/>
</dbReference>
<proteinExistence type="inferred from homology"/>
<keyword evidence="3" id="KW-1134">Transmembrane beta strand</keyword>
<comment type="subcellular location">
    <subcellularLocation>
        <location evidence="1">Cell outer membrane</location>
        <topology evidence="1">Multi-pass membrane protein</topology>
    </subcellularLocation>
</comment>
<keyword evidence="9" id="KW-1185">Reference proteome</keyword>
<keyword evidence="4" id="KW-0812">Transmembrane</keyword>
<dbReference type="GO" id="GO:0009279">
    <property type="term" value="C:cell outer membrane"/>
    <property type="evidence" value="ECO:0007669"/>
    <property type="project" value="UniProtKB-SubCell"/>
</dbReference>
<evidence type="ECO:0000256" key="3">
    <source>
        <dbReference type="ARBA" id="ARBA00022452"/>
    </source>
</evidence>
<evidence type="ECO:0000256" key="4">
    <source>
        <dbReference type="ARBA" id="ARBA00022692"/>
    </source>
</evidence>
<accession>A0A7L5A1U4</accession>
<keyword evidence="7" id="KW-0998">Cell outer membrane</keyword>
<dbReference type="RefSeq" id="WP_151078355.1">
    <property type="nucleotide sequence ID" value="NZ_CP047647.1"/>
</dbReference>
<evidence type="ECO:0000256" key="7">
    <source>
        <dbReference type="ARBA" id="ARBA00023237"/>
    </source>
</evidence>
<sequence>MLLNKLTALGLLGLLGAASSATGQGLGNSPYSRLGLGDVNPNTGGVRQQGMGGVGVAAPNTAQVNELNPALIYYNNRTTYEVAAIGQLKRLRSGSASQVDGGASLSYLAFAVPISRRWGLAAGLKPYSTVDYKTAIISPVQGTTDAQVLEEYTGSGGLSEVYLSQGVRLAKGLSAGVTTSYVFGSVDQSTTALLVAEGQTAESLSRSADIRHTEYSDLTIRLGSHYRYELSSKYNLNLGAVYTLQSDMKGYRERRVERQDVNGITIESLQLDPSSRGQTVVPSNLQIGLGLDNNKTWTLNADVSRQQWSKFEAFRLPSEVKPATPLYQDTWRGALGGELTPDPGSVDSYFKRVSYRFGVSVAQLPYRPGGVTQYDRAISWGFMFPFPTASPLDATSMNLAFTYGQRGNQDLVSGTAQRNIKEDYVRVQLGISLNNRWFLKRKVE</sequence>
<comment type="similarity">
    <text evidence="2">Belongs to the OmpP1/FadL family.</text>
</comment>
<dbReference type="AlphaFoldDB" id="A0A7L5A1U4"/>
<dbReference type="Pfam" id="PF03349">
    <property type="entry name" value="Toluene_X"/>
    <property type="match status" value="1"/>
</dbReference>
<evidence type="ECO:0000313" key="8">
    <source>
        <dbReference type="EMBL" id="KAA9332934.1"/>
    </source>
</evidence>
<evidence type="ECO:0000256" key="1">
    <source>
        <dbReference type="ARBA" id="ARBA00004571"/>
    </source>
</evidence>
<evidence type="ECO:0000256" key="6">
    <source>
        <dbReference type="ARBA" id="ARBA00023136"/>
    </source>
</evidence>
<name>A0A7L5A1U4_9BACT</name>
<evidence type="ECO:0000256" key="5">
    <source>
        <dbReference type="ARBA" id="ARBA00022729"/>
    </source>
</evidence>
<dbReference type="InterPro" id="IPR005017">
    <property type="entry name" value="OMPP1/FadL/TodX"/>
</dbReference>
<gene>
    <name evidence="8" type="ORF">F0P96_08060</name>
</gene>
<dbReference type="Proteomes" id="UP000326380">
    <property type="component" value="Unassembled WGS sequence"/>
</dbReference>
<evidence type="ECO:0000313" key="9">
    <source>
        <dbReference type="Proteomes" id="UP000326380"/>
    </source>
</evidence>
<keyword evidence="6" id="KW-0472">Membrane</keyword>
<dbReference type="SUPFAM" id="SSF56935">
    <property type="entry name" value="Porins"/>
    <property type="match status" value="1"/>
</dbReference>
<comment type="caution">
    <text evidence="8">The sequence shown here is derived from an EMBL/GenBank/DDBJ whole genome shotgun (WGS) entry which is preliminary data.</text>
</comment>
<keyword evidence="5" id="KW-0732">Signal</keyword>
<evidence type="ECO:0000256" key="2">
    <source>
        <dbReference type="ARBA" id="ARBA00008163"/>
    </source>
</evidence>
<protein>
    <submittedName>
        <fullName evidence="8">Uncharacterized protein</fullName>
    </submittedName>
</protein>
<dbReference type="Gene3D" id="2.40.160.60">
    <property type="entry name" value="Outer membrane protein transport protein (OMPP1/FadL/TodX)"/>
    <property type="match status" value="1"/>
</dbReference>
<organism evidence="8 9">
    <name type="scientific">Hymenobacter busanensis</name>
    <dbReference type="NCBI Taxonomy" id="2607656"/>
    <lineage>
        <taxon>Bacteria</taxon>
        <taxon>Pseudomonadati</taxon>
        <taxon>Bacteroidota</taxon>
        <taxon>Cytophagia</taxon>
        <taxon>Cytophagales</taxon>
        <taxon>Hymenobacteraceae</taxon>
        <taxon>Hymenobacter</taxon>
    </lineage>
</organism>